<name>A0ABD6CPE5_9EURY</name>
<organism evidence="3 4">
    <name type="scientific">Halobellus rarus</name>
    <dbReference type="NCBI Taxonomy" id="1126237"/>
    <lineage>
        <taxon>Archaea</taxon>
        <taxon>Methanobacteriati</taxon>
        <taxon>Methanobacteriota</taxon>
        <taxon>Stenosarchaea group</taxon>
        <taxon>Halobacteria</taxon>
        <taxon>Halobacteriales</taxon>
        <taxon>Haloferacaceae</taxon>
        <taxon>Halobellus</taxon>
    </lineage>
</organism>
<feature type="region of interest" description="Disordered" evidence="1">
    <location>
        <begin position="1"/>
        <end position="20"/>
    </location>
</feature>
<feature type="domain" description="Cupin type-2" evidence="2">
    <location>
        <begin position="34"/>
        <end position="78"/>
    </location>
</feature>
<sequence length="101" mass="10957">MTEITTLSELDGEPHANVFPESEPKTVRLSLGADERVAPHTHPGRDVVLYLLDGAIDLELDEETHSLVAGDVARFDGEREISPVAREPSTALIVLANRSAE</sequence>
<accession>A0ABD6CPE5</accession>
<dbReference type="RefSeq" id="WP_256421103.1">
    <property type="nucleotide sequence ID" value="NZ_JANHDI010000006.1"/>
</dbReference>
<proteinExistence type="predicted"/>
<dbReference type="AlphaFoldDB" id="A0ABD6CPE5"/>
<dbReference type="EMBL" id="JBHUDK010000012">
    <property type="protein sequence ID" value="MFD1600048.1"/>
    <property type="molecule type" value="Genomic_DNA"/>
</dbReference>
<evidence type="ECO:0000313" key="4">
    <source>
        <dbReference type="Proteomes" id="UP001597085"/>
    </source>
</evidence>
<dbReference type="Pfam" id="PF07883">
    <property type="entry name" value="Cupin_2"/>
    <property type="match status" value="1"/>
</dbReference>
<dbReference type="InterPro" id="IPR011051">
    <property type="entry name" value="RmlC_Cupin_sf"/>
</dbReference>
<dbReference type="Proteomes" id="UP001597085">
    <property type="component" value="Unassembled WGS sequence"/>
</dbReference>
<dbReference type="SUPFAM" id="SSF51182">
    <property type="entry name" value="RmlC-like cupins"/>
    <property type="match status" value="1"/>
</dbReference>
<comment type="caution">
    <text evidence="3">The sequence shown here is derived from an EMBL/GenBank/DDBJ whole genome shotgun (WGS) entry which is preliminary data.</text>
</comment>
<evidence type="ECO:0000313" key="3">
    <source>
        <dbReference type="EMBL" id="MFD1600048.1"/>
    </source>
</evidence>
<protein>
    <submittedName>
        <fullName evidence="3">Cupin domain-containing protein</fullName>
    </submittedName>
</protein>
<dbReference type="Gene3D" id="2.60.120.10">
    <property type="entry name" value="Jelly Rolls"/>
    <property type="match status" value="1"/>
</dbReference>
<dbReference type="InterPro" id="IPR013096">
    <property type="entry name" value="Cupin_2"/>
</dbReference>
<evidence type="ECO:0000256" key="1">
    <source>
        <dbReference type="SAM" id="MobiDB-lite"/>
    </source>
</evidence>
<keyword evidence="4" id="KW-1185">Reference proteome</keyword>
<dbReference type="InterPro" id="IPR014710">
    <property type="entry name" value="RmlC-like_jellyroll"/>
</dbReference>
<reference evidence="3 4" key="1">
    <citation type="journal article" date="2019" name="Int. J. Syst. Evol. Microbiol.">
        <title>The Global Catalogue of Microorganisms (GCM) 10K type strain sequencing project: providing services to taxonomists for standard genome sequencing and annotation.</title>
        <authorList>
            <consortium name="The Broad Institute Genomics Platform"/>
            <consortium name="The Broad Institute Genome Sequencing Center for Infectious Disease"/>
            <person name="Wu L."/>
            <person name="Ma J."/>
        </authorList>
    </citation>
    <scope>NUCLEOTIDE SEQUENCE [LARGE SCALE GENOMIC DNA]</scope>
    <source>
        <strain evidence="3 4">CGMCC 1.12121</strain>
    </source>
</reference>
<evidence type="ECO:0000259" key="2">
    <source>
        <dbReference type="Pfam" id="PF07883"/>
    </source>
</evidence>
<gene>
    <name evidence="3" type="ORF">ACFSBX_13875</name>
</gene>